<dbReference type="Proteomes" id="UP000214720">
    <property type="component" value="Unassembled WGS sequence"/>
</dbReference>
<comment type="caution">
    <text evidence="1">The sequence shown here is derived from an EMBL/GenBank/DDBJ whole genome shotgun (WGS) entry which is preliminary data.</text>
</comment>
<reference evidence="2" key="1">
    <citation type="submission" date="2017-01" db="EMBL/GenBank/DDBJ databases">
        <title>Genome Analysis of Deinococcus marmoris KOPRI26562.</title>
        <authorList>
            <person name="Kim J.H."/>
            <person name="Oh H.-M."/>
        </authorList>
    </citation>
    <scope>NUCLEOTIDE SEQUENCE [LARGE SCALE GENOMIC DNA]</scope>
    <source>
        <strain evidence="2">PAMC 26633</strain>
    </source>
</reference>
<protein>
    <submittedName>
        <fullName evidence="1">Uncharacterized protein</fullName>
    </submittedName>
</protein>
<organism evidence="1 2">
    <name type="scientific">Caballeronia sordidicola</name>
    <name type="common">Burkholderia sordidicola</name>
    <dbReference type="NCBI Taxonomy" id="196367"/>
    <lineage>
        <taxon>Bacteria</taxon>
        <taxon>Pseudomonadati</taxon>
        <taxon>Pseudomonadota</taxon>
        <taxon>Betaproteobacteria</taxon>
        <taxon>Burkholderiales</taxon>
        <taxon>Burkholderiaceae</taxon>
        <taxon>Caballeronia</taxon>
    </lineage>
</organism>
<evidence type="ECO:0000313" key="2">
    <source>
        <dbReference type="Proteomes" id="UP000214720"/>
    </source>
</evidence>
<dbReference type="AlphaFoldDB" id="A0A226X4Z6"/>
<evidence type="ECO:0000313" key="1">
    <source>
        <dbReference type="EMBL" id="OXC77918.1"/>
    </source>
</evidence>
<sequence>MRVGDTAIFFEKIDRNVATILMHMEPLNCIGIRSIVDDDYVRHL</sequence>
<gene>
    <name evidence="1" type="ORF">BSU04_14625</name>
</gene>
<dbReference type="EMBL" id="MTHB01000090">
    <property type="protein sequence ID" value="OXC77918.1"/>
    <property type="molecule type" value="Genomic_DNA"/>
</dbReference>
<name>A0A226X4Z6_CABSO</name>
<proteinExistence type="predicted"/>
<accession>A0A226X4Z6</accession>